<protein>
    <recommendedName>
        <fullName evidence="5">Peptidoglycan-binding protein CsiV</fullName>
    </recommendedName>
</protein>
<dbReference type="InterPro" id="IPR021241">
    <property type="entry name" value="CsiV"/>
</dbReference>
<evidence type="ECO:0008006" key="5">
    <source>
        <dbReference type="Google" id="ProtNLM"/>
    </source>
</evidence>
<dbReference type="RefSeq" id="WP_191594946.1">
    <property type="nucleotide sequence ID" value="NZ_JACYFC010000003.1"/>
</dbReference>
<dbReference type="Pfam" id="PF10972">
    <property type="entry name" value="CsiV"/>
    <property type="match status" value="1"/>
</dbReference>
<gene>
    <name evidence="3" type="ORF">IF202_10995</name>
</gene>
<keyword evidence="4" id="KW-1185">Reference proteome</keyword>
<proteinExistence type="predicted"/>
<sequence>MKALTLIALSISLFSTHLFADSGNINPDTARAYEGHILTFLWPDGQSSEHIHYKSVLSLQDIQHLRNTAESNNDSKQSEQTPFENIKKRLSNHVTIVANQKWTLIFREAGDVITKNFQSEQKKNGYPELTGNIKIKLGRYLESNIHYQHYLFDNLSQPFMEKNLENESNQPSFPILSDETEIKTFGPALVLKLDLSNKTASKKVNYLDHPKIGTLIYFEPIELEDAMAEIAAQSVTPETGKSLNYDSLRSTNELSSLGQ</sequence>
<feature type="signal peptide" evidence="2">
    <location>
        <begin position="1"/>
        <end position="20"/>
    </location>
</feature>
<evidence type="ECO:0000313" key="4">
    <source>
        <dbReference type="Proteomes" id="UP000604161"/>
    </source>
</evidence>
<dbReference type="Proteomes" id="UP000604161">
    <property type="component" value="Unassembled WGS sequence"/>
</dbReference>
<feature type="chain" id="PRO_5047091869" description="Peptidoglycan-binding protein CsiV" evidence="2">
    <location>
        <begin position="21"/>
        <end position="259"/>
    </location>
</feature>
<name>A0ABR8NZV9_9GAMM</name>
<evidence type="ECO:0000313" key="3">
    <source>
        <dbReference type="EMBL" id="MBD5771578.1"/>
    </source>
</evidence>
<comment type="caution">
    <text evidence="3">The sequence shown here is derived from an EMBL/GenBank/DDBJ whole genome shotgun (WGS) entry which is preliminary data.</text>
</comment>
<accession>A0ABR8NZV9</accession>
<dbReference type="EMBL" id="JACYFC010000003">
    <property type="protein sequence ID" value="MBD5771578.1"/>
    <property type="molecule type" value="Genomic_DNA"/>
</dbReference>
<keyword evidence="2" id="KW-0732">Signal</keyword>
<evidence type="ECO:0000256" key="1">
    <source>
        <dbReference type="SAM" id="MobiDB-lite"/>
    </source>
</evidence>
<evidence type="ECO:0000256" key="2">
    <source>
        <dbReference type="SAM" id="SignalP"/>
    </source>
</evidence>
<reference evidence="3 4" key="1">
    <citation type="submission" date="2020-09" db="EMBL/GenBank/DDBJ databases">
        <title>Marinomonas sp. nov., isolated from the cysticercosis algae of Qingdao, China.</title>
        <authorList>
            <person name="Sun X."/>
        </authorList>
    </citation>
    <scope>NUCLEOTIDE SEQUENCE [LARGE SCALE GENOMIC DNA]</scope>
    <source>
        <strain evidence="3 4">SM2066</strain>
    </source>
</reference>
<organism evidence="3 4">
    <name type="scientific">Marinomonas colpomeniae</name>
    <dbReference type="NCBI Taxonomy" id="2774408"/>
    <lineage>
        <taxon>Bacteria</taxon>
        <taxon>Pseudomonadati</taxon>
        <taxon>Pseudomonadota</taxon>
        <taxon>Gammaproteobacteria</taxon>
        <taxon>Oceanospirillales</taxon>
        <taxon>Oceanospirillaceae</taxon>
        <taxon>Marinomonas</taxon>
    </lineage>
</organism>
<feature type="region of interest" description="Disordered" evidence="1">
    <location>
        <begin position="240"/>
        <end position="259"/>
    </location>
</feature>